<sequence>MAKFSAKICSVCPVKRNCSDSKTGRVIQIHDQESMLQSLKYYVESPEGRQEVRERVKVEHALASICNRKGPRARYIGYVLMNMI</sequence>
<evidence type="ECO:0000259" key="1">
    <source>
        <dbReference type="Pfam" id="PF13751"/>
    </source>
</evidence>
<dbReference type="AlphaFoldDB" id="A0A0A2T3Y5"/>
<evidence type="ECO:0000313" key="3">
    <source>
        <dbReference type="Proteomes" id="UP000054422"/>
    </source>
</evidence>
<accession>A0A0A2T3Y5</accession>
<reference evidence="2 3" key="1">
    <citation type="submission" date="2014-05" db="EMBL/GenBank/DDBJ databases">
        <authorList>
            <person name="Rizzardi K."/>
            <person name="Winiecka-Krusnell J."/>
            <person name="Ramliden M."/>
            <person name="Alm E."/>
            <person name="Andersson S."/>
            <person name="Byfors S."/>
        </authorList>
    </citation>
    <scope>NUCLEOTIDE SEQUENCE [LARGE SCALE GENOMIC DNA]</scope>
    <source>
        <strain evidence="2 3">LEGN</strain>
    </source>
</reference>
<dbReference type="InterPro" id="IPR025668">
    <property type="entry name" value="Tnp_DDE_dom"/>
</dbReference>
<keyword evidence="3" id="KW-1185">Reference proteome</keyword>
<comment type="caution">
    <text evidence="2">The sequence shown here is derived from an EMBL/GenBank/DDBJ whole genome shotgun (WGS) entry which is preliminary data.</text>
</comment>
<proteinExistence type="predicted"/>
<dbReference type="Pfam" id="PF13751">
    <property type="entry name" value="DDE_Tnp_1_6"/>
    <property type="match status" value="1"/>
</dbReference>
<gene>
    <name evidence="2" type="ORF">EP47_02105</name>
</gene>
<dbReference type="Proteomes" id="UP000054422">
    <property type="component" value="Unassembled WGS sequence"/>
</dbReference>
<evidence type="ECO:0000313" key="2">
    <source>
        <dbReference type="EMBL" id="KGP62133.1"/>
    </source>
</evidence>
<dbReference type="EMBL" id="JNCF01000127">
    <property type="protein sequence ID" value="KGP62133.1"/>
    <property type="molecule type" value="Genomic_DNA"/>
</dbReference>
<feature type="domain" description="Transposase DDE" evidence="1">
    <location>
        <begin position="3"/>
        <end position="79"/>
    </location>
</feature>
<name>A0A0A2T3Y5_9GAMM</name>
<organism evidence="2 3">
    <name type="scientific">Legionella norrlandica</name>
    <dbReference type="NCBI Taxonomy" id="1498499"/>
    <lineage>
        <taxon>Bacteria</taxon>
        <taxon>Pseudomonadati</taxon>
        <taxon>Pseudomonadota</taxon>
        <taxon>Gammaproteobacteria</taxon>
        <taxon>Legionellales</taxon>
        <taxon>Legionellaceae</taxon>
        <taxon>Legionella</taxon>
    </lineage>
</organism>
<protein>
    <recommendedName>
        <fullName evidence="1">Transposase DDE domain-containing protein</fullName>
    </recommendedName>
</protein>